<comment type="subunit">
    <text evidence="2 7">Heterodimer of SbcC and SbcD.</text>
</comment>
<protein>
    <recommendedName>
        <fullName evidence="3 7">Nuclease SbcCD subunit D</fullName>
    </recommendedName>
</protein>
<evidence type="ECO:0000256" key="3">
    <source>
        <dbReference type="ARBA" id="ARBA00013365"/>
    </source>
</evidence>
<dbReference type="SUPFAM" id="SSF56300">
    <property type="entry name" value="Metallo-dependent phosphatases"/>
    <property type="match status" value="1"/>
</dbReference>
<feature type="region of interest" description="Disordered" evidence="8">
    <location>
        <begin position="399"/>
        <end position="433"/>
    </location>
</feature>
<keyword evidence="7" id="KW-0235">DNA replication</keyword>
<feature type="compositionally biased region" description="Basic and acidic residues" evidence="8">
    <location>
        <begin position="409"/>
        <end position="433"/>
    </location>
</feature>
<evidence type="ECO:0000256" key="4">
    <source>
        <dbReference type="ARBA" id="ARBA00022722"/>
    </source>
</evidence>
<evidence type="ECO:0000256" key="2">
    <source>
        <dbReference type="ARBA" id="ARBA00011322"/>
    </source>
</evidence>
<dbReference type="NCBIfam" id="NF008206">
    <property type="entry name" value="PRK10966.1"/>
    <property type="match status" value="1"/>
</dbReference>
<dbReference type="NCBIfam" id="TIGR00619">
    <property type="entry name" value="sbcd"/>
    <property type="match status" value="1"/>
</dbReference>
<dbReference type="RefSeq" id="WP_136852129.1">
    <property type="nucleotide sequence ID" value="NZ_SWCI01000002.1"/>
</dbReference>
<evidence type="ECO:0000256" key="7">
    <source>
        <dbReference type="RuleBase" id="RU363069"/>
    </source>
</evidence>
<keyword evidence="7" id="KW-0233">DNA recombination</keyword>
<dbReference type="GO" id="GO:0006310">
    <property type="term" value="P:DNA recombination"/>
    <property type="evidence" value="ECO:0007669"/>
    <property type="project" value="UniProtKB-KW"/>
</dbReference>
<name>A0A4V5NYM1_9GAMM</name>
<comment type="function">
    <text evidence="7">SbcCD cleaves DNA hairpin structures. These structures can inhibit DNA replication and are intermediates in certain DNA recombination reactions. The complex acts as a 3'-&gt;5' double strand exonuclease that can open hairpins. It also has a 5' single-strand endonuclease activity.</text>
</comment>
<gene>
    <name evidence="7 11" type="primary">sbcD</name>
    <name evidence="11" type="ORF">FCL40_05485</name>
</gene>
<feature type="domain" description="Nuclease SbcCD subunit D C-terminal" evidence="10">
    <location>
        <begin position="280"/>
        <end position="377"/>
    </location>
</feature>
<sequence length="433" mass="48522">MRILHTSDWHLGQHFYNKSRIQEHAEFFAWLLAQVDTHRIDAVIVAGDVFDTGTPPSYARALLNSLVVSFQKLGCQLVVLAGNHDSVSTLNESRQLMEYLNTRVIAGGDEGEQLLELTNDQGELLALLCAVPYLRPRDLVRSQAGESVSDKRQNLQQAIADHYRGLYERAAVLRAERELEIPIIATGHLTTLGATTSESVRDLYVGTLDAFPSDHFPPAEYIALGHIHRPQRVGGQEHIRYCGSPIPLSFDELGSDKSVLMVEFDGQRLASITPLPVPAFQPMAMVKGSLAEIEQQLQGFANASPERPVWLDIEVESDEYLNDLQQRVEALAEGLPVEVLLLRRARQLRAQALEQQQNETLAELSVQEVFQRRLQEELFDGELGAERRQRLQGLFDQVLSQLDDPDLEPESKPEAPAEFRDQAEPSHTEEAQS</sequence>
<dbReference type="Pfam" id="PF00149">
    <property type="entry name" value="Metallophos"/>
    <property type="match status" value="1"/>
</dbReference>
<evidence type="ECO:0000256" key="1">
    <source>
        <dbReference type="ARBA" id="ARBA00010555"/>
    </source>
</evidence>
<dbReference type="GO" id="GO:0004519">
    <property type="term" value="F:endonuclease activity"/>
    <property type="evidence" value="ECO:0007669"/>
    <property type="project" value="UniProtKB-KW"/>
</dbReference>
<dbReference type="PANTHER" id="PTHR30337:SF0">
    <property type="entry name" value="NUCLEASE SBCCD SUBUNIT D"/>
    <property type="match status" value="1"/>
</dbReference>
<evidence type="ECO:0000256" key="6">
    <source>
        <dbReference type="ARBA" id="ARBA00022839"/>
    </source>
</evidence>
<dbReference type="InterPro" id="IPR041796">
    <property type="entry name" value="Mre11_N"/>
</dbReference>
<dbReference type="GO" id="GO:0006260">
    <property type="term" value="P:DNA replication"/>
    <property type="evidence" value="ECO:0007669"/>
    <property type="project" value="UniProtKB-KW"/>
</dbReference>
<evidence type="ECO:0000259" key="9">
    <source>
        <dbReference type="Pfam" id="PF00149"/>
    </source>
</evidence>
<evidence type="ECO:0000256" key="8">
    <source>
        <dbReference type="SAM" id="MobiDB-lite"/>
    </source>
</evidence>
<dbReference type="EMBL" id="SWCI01000002">
    <property type="protein sequence ID" value="TKB50603.1"/>
    <property type="molecule type" value="Genomic_DNA"/>
</dbReference>
<evidence type="ECO:0000313" key="12">
    <source>
        <dbReference type="Proteomes" id="UP000305674"/>
    </source>
</evidence>
<keyword evidence="7" id="KW-0255">Endonuclease</keyword>
<dbReference type="Gene3D" id="3.60.21.10">
    <property type="match status" value="1"/>
</dbReference>
<dbReference type="Gene3D" id="3.30.160.720">
    <property type="match status" value="1"/>
</dbReference>
<reference evidence="11 12" key="1">
    <citation type="submission" date="2019-04" db="EMBL/GenBank/DDBJ databases">
        <authorList>
            <person name="Hwang J.C."/>
        </authorList>
    </citation>
    <scope>NUCLEOTIDE SEQUENCE [LARGE SCALE GENOMIC DNA]</scope>
    <source>
        <strain evidence="11 12">IMCC35001</strain>
    </source>
</reference>
<dbReference type="InterPro" id="IPR026843">
    <property type="entry name" value="SbcD_C"/>
</dbReference>
<evidence type="ECO:0000256" key="5">
    <source>
        <dbReference type="ARBA" id="ARBA00022801"/>
    </source>
</evidence>
<dbReference type="GO" id="GO:0008408">
    <property type="term" value="F:3'-5' exonuclease activity"/>
    <property type="evidence" value="ECO:0007669"/>
    <property type="project" value="InterPro"/>
</dbReference>
<comment type="similarity">
    <text evidence="1 7">Belongs to the SbcD family.</text>
</comment>
<keyword evidence="4 7" id="KW-0540">Nuclease</keyword>
<dbReference type="InterPro" id="IPR029052">
    <property type="entry name" value="Metallo-depent_PP-like"/>
</dbReference>
<feature type="domain" description="Calcineurin-like phosphoesterase" evidence="9">
    <location>
        <begin position="1"/>
        <end position="188"/>
    </location>
</feature>
<evidence type="ECO:0000259" key="10">
    <source>
        <dbReference type="Pfam" id="PF12320"/>
    </source>
</evidence>
<organism evidence="11 12">
    <name type="scientific">Ferrimonas sediminicola</name>
    <dbReference type="NCBI Taxonomy" id="2569538"/>
    <lineage>
        <taxon>Bacteria</taxon>
        <taxon>Pseudomonadati</taxon>
        <taxon>Pseudomonadota</taxon>
        <taxon>Gammaproteobacteria</taxon>
        <taxon>Alteromonadales</taxon>
        <taxon>Ferrimonadaceae</taxon>
        <taxon>Ferrimonas</taxon>
    </lineage>
</organism>
<dbReference type="CDD" id="cd00840">
    <property type="entry name" value="MPP_Mre11_N"/>
    <property type="match status" value="1"/>
</dbReference>
<dbReference type="Pfam" id="PF12320">
    <property type="entry name" value="SbcD_C"/>
    <property type="match status" value="1"/>
</dbReference>
<evidence type="ECO:0000313" key="11">
    <source>
        <dbReference type="EMBL" id="TKB50603.1"/>
    </source>
</evidence>
<accession>A0A4V5NYM1</accession>
<dbReference type="InterPro" id="IPR004593">
    <property type="entry name" value="SbcD"/>
</dbReference>
<dbReference type="InterPro" id="IPR050535">
    <property type="entry name" value="DNA_Repair-Maintenance_Comp"/>
</dbReference>
<keyword evidence="6 7" id="KW-0269">Exonuclease</keyword>
<keyword evidence="12" id="KW-1185">Reference proteome</keyword>
<dbReference type="Proteomes" id="UP000305674">
    <property type="component" value="Unassembled WGS sequence"/>
</dbReference>
<comment type="caution">
    <text evidence="11">The sequence shown here is derived from an EMBL/GenBank/DDBJ whole genome shotgun (WGS) entry which is preliminary data.</text>
</comment>
<dbReference type="AlphaFoldDB" id="A0A4V5NYM1"/>
<dbReference type="InterPro" id="IPR004843">
    <property type="entry name" value="Calcineurin-like_PHP"/>
</dbReference>
<dbReference type="OrthoDB" id="9773856at2"/>
<keyword evidence="5 7" id="KW-0378">Hydrolase</keyword>
<dbReference type="PANTHER" id="PTHR30337">
    <property type="entry name" value="COMPONENT OF ATP-DEPENDENT DSDNA EXONUCLEASE"/>
    <property type="match status" value="1"/>
</dbReference>
<proteinExistence type="inferred from homology"/>